<dbReference type="PANTHER" id="PTHR41324">
    <property type="entry name" value="MEMBRANE PROTEIN-RELATED"/>
    <property type="match status" value="1"/>
</dbReference>
<dbReference type="Proteomes" id="UP000266301">
    <property type="component" value="Chromosome"/>
</dbReference>
<dbReference type="OrthoDB" id="1938242at2"/>
<feature type="transmembrane region" description="Helical" evidence="1">
    <location>
        <begin position="290"/>
        <end position="311"/>
    </location>
</feature>
<dbReference type="EMBL" id="CP032416">
    <property type="protein sequence ID" value="AYD41361.1"/>
    <property type="molecule type" value="Genomic_DNA"/>
</dbReference>
<feature type="transmembrane region" description="Helical" evidence="1">
    <location>
        <begin position="103"/>
        <end position="125"/>
    </location>
</feature>
<reference evidence="2 3" key="1">
    <citation type="journal article" date="2019" name="Int. J. Syst. Evol. Microbiol.">
        <title>Clostridium fermenticellae sp. nov., isolated from the mud in a fermentation cellar for the production of the Chinese liquor, baijiu.</title>
        <authorList>
            <person name="Xu P.X."/>
            <person name="Chai L.J."/>
            <person name="Qiu T."/>
            <person name="Zhang X.J."/>
            <person name="Lu Z.M."/>
            <person name="Xiao C."/>
            <person name="Wang S.T."/>
            <person name="Shen C.H."/>
            <person name="Shi J.S."/>
            <person name="Xu Z.H."/>
        </authorList>
    </citation>
    <scope>NUCLEOTIDE SEQUENCE [LARGE SCALE GENOMIC DNA]</scope>
    <source>
        <strain evidence="2 3">JN500901</strain>
    </source>
</reference>
<feature type="transmembrane region" description="Helical" evidence="1">
    <location>
        <begin position="223"/>
        <end position="243"/>
    </location>
</feature>
<keyword evidence="1" id="KW-0472">Membrane</keyword>
<feature type="transmembrane region" description="Helical" evidence="1">
    <location>
        <begin position="20"/>
        <end position="42"/>
    </location>
</feature>
<evidence type="ECO:0000313" key="3">
    <source>
        <dbReference type="Proteomes" id="UP000266301"/>
    </source>
</evidence>
<feature type="transmembrane region" description="Helical" evidence="1">
    <location>
        <begin position="258"/>
        <end position="278"/>
    </location>
</feature>
<protein>
    <submittedName>
        <fullName evidence="2">DUF2232 domain-containing protein</fullName>
    </submittedName>
</protein>
<keyword evidence="3" id="KW-1185">Reference proteome</keyword>
<feature type="transmembrane region" description="Helical" evidence="1">
    <location>
        <begin position="54"/>
        <end position="73"/>
    </location>
</feature>
<accession>A0A386H6H0</accession>
<dbReference type="KEGG" id="cfer:D4Z93_13000"/>
<dbReference type="RefSeq" id="WP_119974121.1">
    <property type="nucleotide sequence ID" value="NZ_CP032416.1"/>
</dbReference>
<gene>
    <name evidence="2" type="ORF">D4Z93_13000</name>
</gene>
<organism evidence="2 3">
    <name type="scientific">Clostridium fermenticellae</name>
    <dbReference type="NCBI Taxonomy" id="2068654"/>
    <lineage>
        <taxon>Bacteria</taxon>
        <taxon>Bacillati</taxon>
        <taxon>Bacillota</taxon>
        <taxon>Clostridia</taxon>
        <taxon>Eubacteriales</taxon>
        <taxon>Clostridiaceae</taxon>
        <taxon>Clostridium</taxon>
    </lineage>
</organism>
<feature type="transmembrane region" description="Helical" evidence="1">
    <location>
        <begin position="79"/>
        <end position="96"/>
    </location>
</feature>
<dbReference type="Pfam" id="PF09991">
    <property type="entry name" value="DUF2232"/>
    <property type="match status" value="1"/>
</dbReference>
<dbReference type="AlphaFoldDB" id="A0A386H6H0"/>
<feature type="transmembrane region" description="Helical" evidence="1">
    <location>
        <begin position="179"/>
        <end position="202"/>
    </location>
</feature>
<evidence type="ECO:0000256" key="1">
    <source>
        <dbReference type="SAM" id="Phobius"/>
    </source>
</evidence>
<sequence length="328" mass="36512">MQNRNYSTNSIVEAGLITSIVVILMLMNVYIPIFSLFGEFILPIPITVLFLRHDFKITIISVIVSGIIIAAVYNPISAVSSSVLFGIIGITLGYLIKKNKSTGTILIFLSLAFAAVTIIDFGIYVTLIDKGGVTGFINYTLSQFKDSVSMAKQMYSKMGVSNEQLQLIDQIANMFNKDYIISVIPAVITIISITFSYLNYAVTERVLRRLNYNVKPLKSFVEFHVDAKAGSLIGIALVIGLLLKNNNILYGNSIAVSSQYILQIALLLDGFALAAYYLRSRFKMSKLFTVIIILFTGFSQLSILYVTAGFIDIFFDFRKLNPCKREKN</sequence>
<name>A0A386H6H0_9CLOT</name>
<keyword evidence="1" id="KW-1133">Transmembrane helix</keyword>
<evidence type="ECO:0000313" key="2">
    <source>
        <dbReference type="EMBL" id="AYD41361.1"/>
    </source>
</evidence>
<dbReference type="PANTHER" id="PTHR41324:SF1">
    <property type="entry name" value="DUF2232 DOMAIN-CONTAINING PROTEIN"/>
    <property type="match status" value="1"/>
</dbReference>
<dbReference type="InterPro" id="IPR018710">
    <property type="entry name" value="DUF2232"/>
</dbReference>
<keyword evidence="1" id="KW-0812">Transmembrane</keyword>
<proteinExistence type="predicted"/>